<dbReference type="eggNOG" id="COG3791">
    <property type="taxonomic scope" value="Bacteria"/>
</dbReference>
<dbReference type="SUPFAM" id="SSF51316">
    <property type="entry name" value="Mss4-like"/>
    <property type="match status" value="1"/>
</dbReference>
<protein>
    <submittedName>
        <fullName evidence="6">CENP-V/GFA domain-containing protein</fullName>
    </submittedName>
</protein>
<organism evidence="7">
    <name type="scientific">Pseudomonas fluorescens (strain SBW25)</name>
    <dbReference type="NCBI Taxonomy" id="216595"/>
    <lineage>
        <taxon>Bacteria</taxon>
        <taxon>Pseudomonadati</taxon>
        <taxon>Pseudomonadota</taxon>
        <taxon>Gammaproteobacteria</taxon>
        <taxon>Pseudomonadales</taxon>
        <taxon>Pseudomonadaceae</taxon>
        <taxon>Pseudomonas</taxon>
    </lineage>
</organism>
<accession>C3K531</accession>
<evidence type="ECO:0000259" key="5">
    <source>
        <dbReference type="PROSITE" id="PS51891"/>
    </source>
</evidence>
<evidence type="ECO:0000313" key="7">
    <source>
        <dbReference type="EMBL" id="CAY48306.1"/>
    </source>
</evidence>
<evidence type="ECO:0000313" key="6">
    <source>
        <dbReference type="EMBL" id="CAI2796328.1"/>
    </source>
</evidence>
<keyword evidence="2" id="KW-0479">Metal-binding</keyword>
<dbReference type="Pfam" id="PF04828">
    <property type="entry name" value="GFA"/>
    <property type="match status" value="1"/>
</dbReference>
<proteinExistence type="inferred from homology"/>
<evidence type="ECO:0000256" key="3">
    <source>
        <dbReference type="ARBA" id="ARBA00022833"/>
    </source>
</evidence>
<dbReference type="InterPro" id="IPR011057">
    <property type="entry name" value="Mss4-like_sf"/>
</dbReference>
<dbReference type="PANTHER" id="PTHR33337:SF40">
    <property type="entry name" value="CENP-V_GFA DOMAIN-CONTAINING PROTEIN-RELATED"/>
    <property type="match status" value="1"/>
</dbReference>
<dbReference type="HOGENOM" id="CLU_055491_4_2_6"/>
<feature type="domain" description="CENP-V/GFA" evidence="5">
    <location>
        <begin position="17"/>
        <end position="141"/>
    </location>
</feature>
<dbReference type="PANTHER" id="PTHR33337">
    <property type="entry name" value="GFA DOMAIN-CONTAINING PROTEIN"/>
    <property type="match status" value="1"/>
</dbReference>
<evidence type="ECO:0000256" key="4">
    <source>
        <dbReference type="ARBA" id="ARBA00023239"/>
    </source>
</evidence>
<dbReference type="EMBL" id="OV986001">
    <property type="protein sequence ID" value="CAI2796328.1"/>
    <property type="molecule type" value="Genomic_DNA"/>
</dbReference>
<evidence type="ECO:0000256" key="2">
    <source>
        <dbReference type="ARBA" id="ARBA00022723"/>
    </source>
</evidence>
<comment type="similarity">
    <text evidence="1">Belongs to the Gfa family.</text>
</comment>
<dbReference type="GO" id="GO:0016846">
    <property type="term" value="F:carbon-sulfur lyase activity"/>
    <property type="evidence" value="ECO:0007669"/>
    <property type="project" value="InterPro"/>
</dbReference>
<dbReference type="InterPro" id="IPR006913">
    <property type="entry name" value="CENP-V/GFA"/>
</dbReference>
<dbReference type="AlphaFoldDB" id="C3K531"/>
<dbReference type="Gene3D" id="3.90.1590.10">
    <property type="entry name" value="glutathione-dependent formaldehyde- activating enzyme (gfa)"/>
    <property type="match status" value="1"/>
</dbReference>
<dbReference type="GO" id="GO:0046872">
    <property type="term" value="F:metal ion binding"/>
    <property type="evidence" value="ECO:0007669"/>
    <property type="project" value="UniProtKB-KW"/>
</dbReference>
<keyword evidence="4" id="KW-0456">Lyase</keyword>
<reference evidence="6" key="2">
    <citation type="submission" date="2023-10" db="EMBL/GenBank/DDBJ databases">
        <authorList>
            <person name="Fortmann-Grote C."/>
        </authorList>
    </citation>
    <scope>NUCLEOTIDE SEQUENCE</scope>
    <source>
        <strain evidence="6">SBW25</strain>
    </source>
</reference>
<gene>
    <name evidence="7" type="ordered locus">PFLU_2065</name>
</gene>
<keyword evidence="3" id="KW-0862">Zinc</keyword>
<dbReference type="PROSITE" id="PS51891">
    <property type="entry name" value="CENP_V_GFA"/>
    <property type="match status" value="1"/>
</dbReference>
<dbReference type="EMBL" id="AM181176">
    <property type="protein sequence ID" value="CAY48306.1"/>
    <property type="molecule type" value="Genomic_DNA"/>
</dbReference>
<dbReference type="KEGG" id="pfs:PFLU_2065"/>
<name>C3K531_PSEFS</name>
<reference evidence="7" key="1">
    <citation type="journal article" date="2009" name="Genome Biol.">
        <title>Genomic and genetic analyses of diversity and plant interactions of Pseudomonas fluorescens.</title>
        <authorList>
            <person name="Silby M.W."/>
            <person name="Cerdeno-Tarraga A.M."/>
            <person name="Vernikos G.S."/>
            <person name="Giddens S.R."/>
            <person name="Jackson R.W."/>
            <person name="Preston G.M."/>
            <person name="Zhang X.X."/>
            <person name="Moon C.D."/>
            <person name="Gehrig S.M."/>
            <person name="Godfrey S.A."/>
            <person name="Knight C.G."/>
            <person name="Malone J.G."/>
            <person name="Robinson Z."/>
            <person name="Spiers A.J."/>
            <person name="Harris S."/>
            <person name="Challis G.L."/>
            <person name="Yaxley A.M."/>
            <person name="Harris D."/>
            <person name="Seeger K."/>
            <person name="Murphy L."/>
            <person name="Rutter S."/>
            <person name="Squares R."/>
            <person name="Quail M.A."/>
            <person name="Saunders E."/>
            <person name="Mavromatis K."/>
            <person name="Brettin T.S."/>
            <person name="Bentley S.D."/>
            <person name="Hothersall J."/>
            <person name="Stephens E."/>
            <person name="Thomas C.M."/>
            <person name="Parkhill J."/>
            <person name="Levy S.B."/>
            <person name="Rainey P.B."/>
            <person name="Thomson N.R."/>
        </authorList>
    </citation>
    <scope>NUCLEOTIDE SEQUENCE [LARGE SCALE GENOMIC DNA]</scope>
    <source>
        <strain evidence="7">SBW25</strain>
    </source>
</reference>
<evidence type="ECO:0000256" key="1">
    <source>
        <dbReference type="ARBA" id="ARBA00005495"/>
    </source>
</evidence>
<dbReference type="Proteomes" id="UP001152918">
    <property type="component" value="Chromosome"/>
</dbReference>
<sequence length="145" mass="16431">MMMTPSLNRQYVMTDPLNGSCFCKGVRYQVDGLDMPISHCHCNSCRKVHAAAFVATAGVMREHFRWTQGAELLASFESSPGKFRHFCSRCGSHLMAERGHQPHVIVRVATLDDDPGASPTAHLWTAHDVPWLVYEDVERWDEWTV</sequence>